<accession>A0AAJ0CGM4</accession>
<feature type="region of interest" description="Disordered" evidence="1">
    <location>
        <begin position="1"/>
        <end position="71"/>
    </location>
</feature>
<dbReference type="AlphaFoldDB" id="A0AAJ0CGM4"/>
<feature type="transmembrane region" description="Helical" evidence="2">
    <location>
        <begin position="925"/>
        <end position="949"/>
    </location>
</feature>
<dbReference type="Proteomes" id="UP001251528">
    <property type="component" value="Unassembled WGS sequence"/>
</dbReference>
<reference evidence="5" key="1">
    <citation type="submission" date="2023-06" db="EMBL/GenBank/DDBJ databases">
        <title>Conoideocrella luteorostrata (Hypocreales: Clavicipitaceae), a potential biocontrol fungus for elongate hemlock scale in United States Christmas tree production areas.</title>
        <authorList>
            <person name="Barrett H."/>
            <person name="Lovett B."/>
            <person name="Macias A.M."/>
            <person name="Stajich J.E."/>
            <person name="Kasson M.T."/>
        </authorList>
    </citation>
    <scope>NUCLEOTIDE SEQUENCE</scope>
    <source>
        <strain evidence="5">ARSEF 14590</strain>
    </source>
</reference>
<evidence type="ECO:0008006" key="7">
    <source>
        <dbReference type="Google" id="ProtNLM"/>
    </source>
</evidence>
<feature type="transmembrane region" description="Helical" evidence="2">
    <location>
        <begin position="796"/>
        <end position="818"/>
    </location>
</feature>
<feature type="transmembrane region" description="Helical" evidence="2">
    <location>
        <begin position="870"/>
        <end position="890"/>
    </location>
</feature>
<feature type="domain" description="Glycosyltransferase 2-like" evidence="3">
    <location>
        <begin position="600"/>
        <end position="811"/>
    </location>
</feature>
<dbReference type="SUPFAM" id="SSF53448">
    <property type="entry name" value="Nucleotide-diphospho-sugar transferases"/>
    <property type="match status" value="1"/>
</dbReference>
<organism evidence="5 6">
    <name type="scientific">Conoideocrella luteorostrata</name>
    <dbReference type="NCBI Taxonomy" id="1105319"/>
    <lineage>
        <taxon>Eukaryota</taxon>
        <taxon>Fungi</taxon>
        <taxon>Dikarya</taxon>
        <taxon>Ascomycota</taxon>
        <taxon>Pezizomycotina</taxon>
        <taxon>Sordariomycetes</taxon>
        <taxon>Hypocreomycetidae</taxon>
        <taxon>Hypocreales</taxon>
        <taxon>Clavicipitaceae</taxon>
        <taxon>Conoideocrella</taxon>
    </lineage>
</organism>
<gene>
    <name evidence="5" type="ORF">QQS21_009593</name>
</gene>
<dbReference type="EMBL" id="JASWJB010000250">
    <property type="protein sequence ID" value="KAK2592718.1"/>
    <property type="molecule type" value="Genomic_DNA"/>
</dbReference>
<feature type="transmembrane region" description="Helical" evidence="2">
    <location>
        <begin position="961"/>
        <end position="981"/>
    </location>
</feature>
<comment type="caution">
    <text evidence="5">The sequence shown here is derived from an EMBL/GenBank/DDBJ whole genome shotgun (WGS) entry which is preliminary data.</text>
</comment>
<dbReference type="Gene3D" id="3.90.550.10">
    <property type="entry name" value="Spore Coat Polysaccharide Biosynthesis Protein SpsA, Chain A"/>
    <property type="match status" value="1"/>
</dbReference>
<proteinExistence type="predicted"/>
<sequence>MDAVESSTSKRVDQASLPALLPGRGSSSGSTTPNRNSVLRTPSVSYPPRSYVPSRSTSVSRRSGSHSRPPSIAPSRYSFLGDFDVHDPSLVAKYVSRRATLLGWFDEPAERSVVSGLSLTGVAIKSDGGYIFQPADVDPLVAATVSKLDTEAVISISSEELVSIIDTIPFTQRSLVSDATGARIPVVPTLEDVVPEMSYYSRACIVLEERVVLVWSQDPKTIISVTHNVQREILDVTQNILEDEPEKRERPLSNFTQRSSSTALVSTPSVVRGGLNEKNEVFQRAVALEENEDDNEDLEKAAPVRPKLKMHAFKISIAIMLVIVTQSLGVTKLLREYYWDGGMARFGLVATIPPLTLFSLFFFIVLVTSLFQLLLPVGGCLKNSRFHSAIKPNPKRYRDYELPHITIQMPVYKEGLKGVIVPTMISVMAAIEYYEQQGGTASVFINDDGMQVIRPELAEARKAYYRENGIGYTARLPHCKAAKKKSGFLSWFRKSDQTVGDDAEQDESQMSPQDRSNKIGFERKGKFKKASNMNYGLSFSNRVEDEMIRLTQIECEQRGCTQADLAVEDDDLLYQKALANMLNEDDGRTWAEGNIRIGELILIIDCDTRVPVDSLYYGALEMYESPEVAILQHGSGVMQVVHNTFENGITYFTNVVYTAIKYGVGSGDVSPFVGHNAFLRWKAMQSIAFVDPTDGQTKWWSDAHVSEDFDISLRVQMAGMIVRLATYHNGGFKEGVSLTLYDELTRWEKYAYGCNELVFHPFRQWLYKGPVTKLFLRFLWSNMPITSKVTITAYIFTYYAIASGLFLTTANYIIIGIFPDKLDHLYMPSWGIWLSLIVVFNGLGSFAFSMVRHQLKEEVFWRALLESFKWLPFLILYFGGISLNCAKALLCHAFSINIEWASTAKEPGPSGFFIGLDKMISSFKYTWIICIALAAMMIYFAVGAPWGYIIAPGPHSTATVAIVPLAMQICSAFFLPLVLGLN</sequence>
<keyword evidence="2" id="KW-0812">Transmembrane</keyword>
<evidence type="ECO:0000256" key="1">
    <source>
        <dbReference type="SAM" id="MobiDB-lite"/>
    </source>
</evidence>
<evidence type="ECO:0000256" key="2">
    <source>
        <dbReference type="SAM" id="Phobius"/>
    </source>
</evidence>
<dbReference type="PANTHER" id="PTHR35408:SF2">
    <property type="entry name" value="GLYCOSYLTRANSFERASE 2-LIKE DOMAIN-CONTAINING PROTEIN"/>
    <property type="match status" value="1"/>
</dbReference>
<dbReference type="Pfam" id="PF25550">
    <property type="entry name" value="DUF7928"/>
    <property type="match status" value="1"/>
</dbReference>
<evidence type="ECO:0000313" key="6">
    <source>
        <dbReference type="Proteomes" id="UP001251528"/>
    </source>
</evidence>
<feature type="compositionally biased region" description="Low complexity" evidence="1">
    <location>
        <begin position="16"/>
        <end position="70"/>
    </location>
</feature>
<dbReference type="InterPro" id="IPR001173">
    <property type="entry name" value="Glyco_trans_2-like"/>
</dbReference>
<dbReference type="InterPro" id="IPR057688">
    <property type="entry name" value="DUF7928"/>
</dbReference>
<evidence type="ECO:0000259" key="4">
    <source>
        <dbReference type="Pfam" id="PF25550"/>
    </source>
</evidence>
<dbReference type="Pfam" id="PF13632">
    <property type="entry name" value="Glyco_trans_2_3"/>
    <property type="match status" value="1"/>
</dbReference>
<name>A0AAJ0CGM4_9HYPO</name>
<evidence type="ECO:0000259" key="3">
    <source>
        <dbReference type="Pfam" id="PF13632"/>
    </source>
</evidence>
<dbReference type="InterPro" id="IPR029044">
    <property type="entry name" value="Nucleotide-diphossugar_trans"/>
</dbReference>
<protein>
    <recommendedName>
        <fullName evidence="7">Glycosyltransferase 2-like domain-containing protein</fullName>
    </recommendedName>
</protein>
<evidence type="ECO:0000313" key="5">
    <source>
        <dbReference type="EMBL" id="KAK2592718.1"/>
    </source>
</evidence>
<dbReference type="PANTHER" id="PTHR35408">
    <property type="entry name" value="CHROMOSOME 15, WHOLE GENOME SHOTGUN SEQUENCE"/>
    <property type="match status" value="1"/>
</dbReference>
<feature type="transmembrane region" description="Helical" evidence="2">
    <location>
        <begin position="830"/>
        <end position="850"/>
    </location>
</feature>
<feature type="domain" description="DUF7928" evidence="4">
    <location>
        <begin position="91"/>
        <end position="236"/>
    </location>
</feature>
<keyword evidence="6" id="KW-1185">Reference proteome</keyword>
<keyword evidence="2" id="KW-1133">Transmembrane helix</keyword>
<keyword evidence="2" id="KW-0472">Membrane</keyword>
<feature type="transmembrane region" description="Helical" evidence="2">
    <location>
        <begin position="346"/>
        <end position="375"/>
    </location>
</feature>
<feature type="transmembrane region" description="Helical" evidence="2">
    <location>
        <begin position="315"/>
        <end position="334"/>
    </location>
</feature>